<dbReference type="PANTHER" id="PTHR47349">
    <property type="entry name" value="CHROMOSOME 8, WHOLE GENOME SHOTGUN SEQUENCE"/>
    <property type="match status" value="1"/>
</dbReference>
<feature type="region of interest" description="Disordered" evidence="1">
    <location>
        <begin position="1"/>
        <end position="153"/>
    </location>
</feature>
<gene>
    <name evidence="3" type="ORF">DAKH74_001310</name>
</gene>
<dbReference type="AlphaFoldDB" id="A0AAV5RPT8"/>
<feature type="domain" description="YMC020W-like alpha/beta hydrolase" evidence="2">
    <location>
        <begin position="378"/>
        <end position="579"/>
    </location>
</feature>
<evidence type="ECO:0000313" key="4">
    <source>
        <dbReference type="Proteomes" id="UP001377567"/>
    </source>
</evidence>
<feature type="compositionally biased region" description="Polar residues" evidence="1">
    <location>
        <begin position="59"/>
        <end position="73"/>
    </location>
</feature>
<sequence>MTDKAVAETRQGVVETDNRPTVMVAVTEPVGNTQPKVNDDSTQDKADAAPHQRRETDASEQSRMSPPNNSSGGTHLEVAASTSTTSHKRTWSFWSRYKSDDNETNDNNNNNTAERGRSQSSARHSTKSDTPPRVTTVENNLGPAAPKYGNPLANTYIPYNVDSAETSEETLPGQPDNDNTETDSDQEPNIVVPSFDILPKKSLWNSFYDMIGSRNSNPQKYVYRTDPKYKLNAITHHNRRPLKILIVGVHGFFPLKMLRTFIGQPTGTSMKFITEAEVVVKKYFKEKNIPIEISKISLEREGEIFDRVDFFFDVMRRYAREINDSDFIYFVSHSQGCPVTIILLARLIEAGIINIDDSKLFNNQSNSLDDINLFGNKKIISILGMAGINNGPFYGRDQTFLVKAYQTIAKDAMMELFELQKFDSIQTKKLVQSIRTIIANNVKLTLIASINDQLVPLYSAFCQFVDHPNIFRATFVDRNSRTPAFITRIVKIAGTLLNLGYRDHDIIKEISASLVGQLTGGGHSSIYNEKQVYEMGLKFALETTDTHKSVPVIYMPYKLSELGSNPYHLPWCMRGLLFETKRNLNADEINTLYREYEDWKPESQQLKDIRYRLNGLRYKL</sequence>
<name>A0AAV5RPT8_MAUHU</name>
<dbReference type="Proteomes" id="UP001377567">
    <property type="component" value="Unassembled WGS sequence"/>
</dbReference>
<evidence type="ECO:0000259" key="2">
    <source>
        <dbReference type="Pfam" id="PF26147"/>
    </source>
</evidence>
<dbReference type="PANTHER" id="PTHR47349:SF1">
    <property type="entry name" value="AER328WP"/>
    <property type="match status" value="1"/>
</dbReference>
<feature type="region of interest" description="Disordered" evidence="1">
    <location>
        <begin position="165"/>
        <end position="188"/>
    </location>
</feature>
<accession>A0AAV5RPT8</accession>
<comment type="caution">
    <text evidence="3">The sequence shown here is derived from an EMBL/GenBank/DDBJ whole genome shotgun (WGS) entry which is preliminary data.</text>
</comment>
<organism evidence="3 4">
    <name type="scientific">Maudiozyma humilis</name>
    <name type="common">Sour dough yeast</name>
    <name type="synonym">Kazachstania humilis</name>
    <dbReference type="NCBI Taxonomy" id="51915"/>
    <lineage>
        <taxon>Eukaryota</taxon>
        <taxon>Fungi</taxon>
        <taxon>Dikarya</taxon>
        <taxon>Ascomycota</taxon>
        <taxon>Saccharomycotina</taxon>
        <taxon>Saccharomycetes</taxon>
        <taxon>Saccharomycetales</taxon>
        <taxon>Saccharomycetaceae</taxon>
        <taxon>Maudiozyma</taxon>
    </lineage>
</organism>
<dbReference type="EMBL" id="BTGD01000001">
    <property type="protein sequence ID" value="GMM53515.1"/>
    <property type="molecule type" value="Genomic_DNA"/>
</dbReference>
<feature type="compositionally biased region" description="Basic and acidic residues" evidence="1">
    <location>
        <begin position="37"/>
        <end position="57"/>
    </location>
</feature>
<dbReference type="InterPro" id="IPR058933">
    <property type="entry name" value="YMC020W-like_ab_hydrolase"/>
</dbReference>
<reference evidence="3 4" key="1">
    <citation type="journal article" date="2023" name="Elife">
        <title>Identification of key yeast species and microbe-microbe interactions impacting larval growth of Drosophila in the wild.</title>
        <authorList>
            <person name="Mure A."/>
            <person name="Sugiura Y."/>
            <person name="Maeda R."/>
            <person name="Honda K."/>
            <person name="Sakurai N."/>
            <person name="Takahashi Y."/>
            <person name="Watada M."/>
            <person name="Katoh T."/>
            <person name="Gotoh A."/>
            <person name="Gotoh Y."/>
            <person name="Taniguchi I."/>
            <person name="Nakamura K."/>
            <person name="Hayashi T."/>
            <person name="Katayama T."/>
            <person name="Uemura T."/>
            <person name="Hattori Y."/>
        </authorList>
    </citation>
    <scope>NUCLEOTIDE SEQUENCE [LARGE SCALE GENOMIC DNA]</scope>
    <source>
        <strain evidence="3 4">KH-74</strain>
    </source>
</reference>
<dbReference type="InterPro" id="IPR058934">
    <property type="entry name" value="YMC020W-like"/>
</dbReference>
<evidence type="ECO:0000256" key="1">
    <source>
        <dbReference type="SAM" id="MobiDB-lite"/>
    </source>
</evidence>
<keyword evidence="4" id="KW-1185">Reference proteome</keyword>
<feature type="domain" description="YMC020W-like alpha/beta hydrolase" evidence="2">
    <location>
        <begin position="226"/>
        <end position="354"/>
    </location>
</feature>
<dbReference type="Pfam" id="PF26147">
    <property type="entry name" value="AB_HYDROLASE_YMC0-YMC35"/>
    <property type="match status" value="2"/>
</dbReference>
<evidence type="ECO:0000313" key="3">
    <source>
        <dbReference type="EMBL" id="GMM53515.1"/>
    </source>
</evidence>
<protein>
    <recommendedName>
        <fullName evidence="2">YMC020W-like alpha/beta hydrolase domain-containing protein</fullName>
    </recommendedName>
</protein>
<proteinExistence type="predicted"/>